<dbReference type="PANTHER" id="PTHR10724">
    <property type="entry name" value="30S RIBOSOMAL PROTEIN S1"/>
    <property type="match status" value="1"/>
</dbReference>
<dbReference type="SUPFAM" id="SSF47781">
    <property type="entry name" value="RuvA domain 2-like"/>
    <property type="match status" value="2"/>
</dbReference>
<name>A0ABY5J149_9BACT</name>
<evidence type="ECO:0000313" key="2">
    <source>
        <dbReference type="EMBL" id="UUD36980.1"/>
    </source>
</evidence>
<dbReference type="InterPro" id="IPR037027">
    <property type="entry name" value="YqgF/RNaseH-like_dom_sf"/>
</dbReference>
<dbReference type="InterPro" id="IPR018974">
    <property type="entry name" value="Tex-like_N"/>
</dbReference>
<proteinExistence type="predicted"/>
<dbReference type="InterPro" id="IPR050437">
    <property type="entry name" value="Ribos_protein_bS1-like"/>
</dbReference>
<dbReference type="InterPro" id="IPR003029">
    <property type="entry name" value="S1_domain"/>
</dbReference>
<sequence>MNTKIIKQLAEKLSVKETQVEATLKLLAEDSTVPFIARYRKDVTGNLDEEQIEFINIKYRYGVELEKRKEAIIDILKEKGLLTDEIKAAIEKAETKADVENIYEPYKVGKKTKATEAIALGLEPLAKAIFEATDKDFNPFNEAKKYVNDKVPSVEFAIEQAQFIISQWISQDIETRKYVKNNIETYGIVVSKASAKGKEKDEEKNFEIYYDFNTPIKYVKDHQVFAINRANENKIVSYTLQFREKPIEYELNDKYFKIPRTGKIINAALKDALTRLIYPSIEREIKADLFARAEKNSIKLFSENLEALLSAPVLRNKRILAIDPGFVSGCKIAIIDENGKFLAKNIFYINRPNQYPQYKKIFEDLIKTYKVNMIVLGNGTASNEVKKFVDEFIKEYPNLGVTADIVSEVGASVYSASKIAIEEFPDLNVEERSAINIGRRHQDPLNELVKIDPKSLGIGQYQHDVNQKELKEALDFKVSKVVNKVGVEVNSASKSILSYISGITPATAEKITEHVKLNKGFKNRTEIAKVKGLSKKAYEQAIGFLRISDSPYYFDRTFVHPDSYPVANKLVQHINLDLENIDKNFVEKLDRDELVKDLNSTKGEIDMIVDALIEPYRDIRDERKTPEYDQSIKEISDVVDGNVYEGIIKNITDFGAFVYFGIKVNALVHISKIPQEILNSVKYKPETLVKIKILSKDLEKNRIAAEIIELK</sequence>
<dbReference type="SUPFAM" id="SSF158832">
    <property type="entry name" value="Tex N-terminal region-like"/>
    <property type="match status" value="1"/>
</dbReference>
<dbReference type="InterPro" id="IPR012337">
    <property type="entry name" value="RNaseH-like_sf"/>
</dbReference>
<dbReference type="InterPro" id="IPR032639">
    <property type="entry name" value="Tex_YqgF"/>
</dbReference>
<keyword evidence="3" id="KW-1185">Reference proteome</keyword>
<evidence type="ECO:0000313" key="3">
    <source>
        <dbReference type="Proteomes" id="UP001059576"/>
    </source>
</evidence>
<reference evidence="2" key="1">
    <citation type="submission" date="2022-07" db="EMBL/GenBank/DDBJ databases">
        <title>Complete genome of Mycoplasma equigenitalium type strain T37.</title>
        <authorList>
            <person name="Spergser J."/>
        </authorList>
    </citation>
    <scope>NUCLEOTIDE SEQUENCE</scope>
    <source>
        <strain evidence="2">T37</strain>
    </source>
</reference>
<dbReference type="Gene3D" id="1.10.10.650">
    <property type="entry name" value="RuvA domain 2-like"/>
    <property type="match status" value="1"/>
</dbReference>
<dbReference type="SMART" id="SM00732">
    <property type="entry name" value="YqgFc"/>
    <property type="match status" value="1"/>
</dbReference>
<gene>
    <name evidence="2" type="ORF">NPA09_00140</name>
</gene>
<dbReference type="InterPro" id="IPR010994">
    <property type="entry name" value="RuvA_2-like"/>
</dbReference>
<dbReference type="InterPro" id="IPR023323">
    <property type="entry name" value="Tex-like_dom_sf"/>
</dbReference>
<protein>
    <submittedName>
        <fullName evidence="2">Helix-hairpin-helix domain-containing protein</fullName>
    </submittedName>
</protein>
<dbReference type="Pfam" id="PF09371">
    <property type="entry name" value="Tex_N"/>
    <property type="match status" value="1"/>
</dbReference>
<dbReference type="Pfam" id="PF12836">
    <property type="entry name" value="HHH_3"/>
    <property type="match status" value="1"/>
</dbReference>
<dbReference type="InterPro" id="IPR055179">
    <property type="entry name" value="Tex-like_central_region"/>
</dbReference>
<dbReference type="PROSITE" id="PS50126">
    <property type="entry name" value="S1"/>
    <property type="match status" value="1"/>
</dbReference>
<dbReference type="Gene3D" id="3.30.420.140">
    <property type="entry name" value="YqgF/RNase H-like domain"/>
    <property type="match status" value="1"/>
</dbReference>
<dbReference type="SMART" id="SM00316">
    <property type="entry name" value="S1"/>
    <property type="match status" value="1"/>
</dbReference>
<dbReference type="InterPro" id="IPR041692">
    <property type="entry name" value="HHH_9"/>
</dbReference>
<dbReference type="InterPro" id="IPR006641">
    <property type="entry name" value="YqgF/RNaseH-like_dom"/>
</dbReference>
<dbReference type="PANTHER" id="PTHR10724:SF10">
    <property type="entry name" value="S1 RNA-BINDING DOMAIN-CONTAINING PROTEIN 1"/>
    <property type="match status" value="1"/>
</dbReference>
<dbReference type="Proteomes" id="UP001059576">
    <property type="component" value="Chromosome"/>
</dbReference>
<dbReference type="EMBL" id="CP101808">
    <property type="protein sequence ID" value="UUD36980.1"/>
    <property type="molecule type" value="Genomic_DNA"/>
</dbReference>
<dbReference type="Gene3D" id="1.10.3500.10">
    <property type="entry name" value="Tex N-terminal region-like"/>
    <property type="match status" value="1"/>
</dbReference>
<dbReference type="SUPFAM" id="SSF50249">
    <property type="entry name" value="Nucleic acid-binding proteins"/>
    <property type="match status" value="1"/>
</dbReference>
<dbReference type="Gene3D" id="1.10.150.310">
    <property type="entry name" value="Tex RuvX-like domain-like"/>
    <property type="match status" value="1"/>
</dbReference>
<dbReference type="SUPFAM" id="SSF53098">
    <property type="entry name" value="Ribonuclease H-like"/>
    <property type="match status" value="1"/>
</dbReference>
<dbReference type="Pfam" id="PF17674">
    <property type="entry name" value="HHH_9"/>
    <property type="match status" value="1"/>
</dbReference>
<dbReference type="Gene3D" id="2.40.50.140">
    <property type="entry name" value="Nucleic acid-binding proteins"/>
    <property type="match status" value="1"/>
</dbReference>
<dbReference type="RefSeq" id="WP_129722623.1">
    <property type="nucleotide sequence ID" value="NZ_CP101808.1"/>
</dbReference>
<dbReference type="Pfam" id="PF00575">
    <property type="entry name" value="S1"/>
    <property type="match status" value="1"/>
</dbReference>
<dbReference type="InterPro" id="IPR023319">
    <property type="entry name" value="Tex-like_HTH_dom_sf"/>
</dbReference>
<organism evidence="2 3">
    <name type="scientific">Mycoplasmopsis equigenitalium</name>
    <dbReference type="NCBI Taxonomy" id="114883"/>
    <lineage>
        <taxon>Bacteria</taxon>
        <taxon>Bacillati</taxon>
        <taxon>Mycoplasmatota</taxon>
        <taxon>Mycoplasmoidales</taxon>
        <taxon>Metamycoplasmataceae</taxon>
        <taxon>Mycoplasmopsis</taxon>
    </lineage>
</organism>
<evidence type="ECO:0000259" key="1">
    <source>
        <dbReference type="PROSITE" id="PS50126"/>
    </source>
</evidence>
<dbReference type="InterPro" id="IPR012340">
    <property type="entry name" value="NA-bd_OB-fold"/>
</dbReference>
<feature type="domain" description="S1 motif" evidence="1">
    <location>
        <begin position="641"/>
        <end position="708"/>
    </location>
</feature>
<dbReference type="Pfam" id="PF22706">
    <property type="entry name" value="Tex_central_region"/>
    <property type="match status" value="1"/>
</dbReference>
<dbReference type="Pfam" id="PF16921">
    <property type="entry name" value="Tex_YqgF"/>
    <property type="match status" value="1"/>
</dbReference>
<accession>A0ABY5J149</accession>